<dbReference type="InterPro" id="IPR029787">
    <property type="entry name" value="Nucleotide_cyclase"/>
</dbReference>
<dbReference type="EMBL" id="AAOE01000007">
    <property type="protein sequence ID" value="EAR09820.1"/>
    <property type="molecule type" value="Genomic_DNA"/>
</dbReference>
<dbReference type="Pfam" id="PF00990">
    <property type="entry name" value="GGDEF"/>
    <property type="match status" value="1"/>
</dbReference>
<name>A4BD76_9GAMM</name>
<dbReference type="PANTHER" id="PTHR45138:SF9">
    <property type="entry name" value="DIGUANYLATE CYCLASE DGCM-RELATED"/>
    <property type="match status" value="1"/>
</dbReference>
<dbReference type="NCBIfam" id="TIGR00254">
    <property type="entry name" value="GGDEF"/>
    <property type="match status" value="1"/>
</dbReference>
<comment type="caution">
    <text evidence="6">The sequence shown here is derived from an EMBL/GenBank/DDBJ whole genome shotgun (WGS) entry which is preliminary data.</text>
</comment>
<feature type="coiled-coil region" evidence="4">
    <location>
        <begin position="279"/>
        <end position="313"/>
    </location>
</feature>
<dbReference type="CDD" id="cd01949">
    <property type="entry name" value="GGDEF"/>
    <property type="match status" value="1"/>
</dbReference>
<dbReference type="AlphaFoldDB" id="A4BD76"/>
<keyword evidence="7" id="KW-1185">Reference proteome</keyword>
<dbReference type="Pfam" id="PF20975">
    <property type="entry name" value="DGCcoil"/>
    <property type="match status" value="1"/>
</dbReference>
<evidence type="ECO:0000256" key="4">
    <source>
        <dbReference type="SAM" id="Coils"/>
    </source>
</evidence>
<reference evidence="6 7" key="1">
    <citation type="submission" date="2006-02" db="EMBL/GenBank/DDBJ databases">
        <authorList>
            <person name="Pinhassi J."/>
            <person name="Pedros-Alio C."/>
            <person name="Ferriera S."/>
            <person name="Johnson J."/>
            <person name="Kravitz S."/>
            <person name="Halpern A."/>
            <person name="Remington K."/>
            <person name="Beeson K."/>
            <person name="Tran B."/>
            <person name="Rogers Y.-H."/>
            <person name="Friedman R."/>
            <person name="Venter J.C."/>
        </authorList>
    </citation>
    <scope>NUCLEOTIDE SEQUENCE [LARGE SCALE GENOMIC DNA]</scope>
    <source>
        <strain evidence="6 7">MED297</strain>
    </source>
</reference>
<dbReference type="Gene3D" id="3.30.70.270">
    <property type="match status" value="1"/>
</dbReference>
<evidence type="ECO:0000256" key="2">
    <source>
        <dbReference type="ARBA" id="ARBA00012528"/>
    </source>
</evidence>
<dbReference type="EC" id="2.7.7.65" evidence="2"/>
<dbReference type="STRING" id="314283.MED297_05709"/>
<dbReference type="InterPro" id="IPR048516">
    <property type="entry name" value="DGCcoil"/>
</dbReference>
<feature type="domain" description="GGDEF" evidence="5">
    <location>
        <begin position="344"/>
        <end position="476"/>
    </location>
</feature>
<dbReference type="PANTHER" id="PTHR45138">
    <property type="entry name" value="REGULATORY COMPONENTS OF SENSORY TRANSDUCTION SYSTEM"/>
    <property type="match status" value="1"/>
</dbReference>
<dbReference type="HOGENOM" id="CLU_025058_0_1_6"/>
<dbReference type="Proteomes" id="UP000005953">
    <property type="component" value="Unassembled WGS sequence"/>
</dbReference>
<evidence type="ECO:0000313" key="7">
    <source>
        <dbReference type="Proteomes" id="UP000005953"/>
    </source>
</evidence>
<organism evidence="6 7">
    <name type="scientific">Reinekea blandensis MED297</name>
    <dbReference type="NCBI Taxonomy" id="314283"/>
    <lineage>
        <taxon>Bacteria</taxon>
        <taxon>Pseudomonadati</taxon>
        <taxon>Pseudomonadota</taxon>
        <taxon>Gammaproteobacteria</taxon>
        <taxon>Oceanospirillales</taxon>
        <taxon>Saccharospirillaceae</taxon>
        <taxon>Reinekea</taxon>
    </lineage>
</organism>
<evidence type="ECO:0000313" key="6">
    <source>
        <dbReference type="EMBL" id="EAR09820.1"/>
    </source>
</evidence>
<dbReference type="PROSITE" id="PS50887">
    <property type="entry name" value="GGDEF"/>
    <property type="match status" value="1"/>
</dbReference>
<proteinExistence type="predicted"/>
<dbReference type="InterPro" id="IPR000160">
    <property type="entry name" value="GGDEF_dom"/>
</dbReference>
<sequence length="476" mass="54555">MSEELNGLNRGTTSLTLMLMGFDHALDKKLVQLKAALREQPFHLDTFQDAMTQVETVYDELEGQTQHSIDTFRALFQQLLDEQGQTILSPLNKETPLLTDLLSIAEPLARHFRTLSRFDPAEPGSPDLEDVRKRLTVRFKALIETLMLMGDTSGTLTQLTSRLDENPNWSMLDELAQKTIHLLNDRLQEEKQQFEGYLSELNAKLTRIQQIVEADSTTLAELKELHASFNDSINAQMHEAREKIDRHYQVETLKSELLTSLDSIASRLEAYQSSYESKLQTLQKSKAEMTAHVIDLEKENRNLLTELHKERQLSMLDPLTGLPNRQGFDRRLSAELARAERYDQALSIAIIDIDFFKRINDEFGHLVGDKVLKMMAKEMKRVCRESDFLSRFGGEEFVLLLPQTTLEEGLTAVDKLRRHVETRPFHYQNTPVNLTVSAGVAQRQVNETLESWLDRADAALYVSKREGRNRVTKANQ</sequence>
<gene>
    <name evidence="6" type="ORF">MED297_05709</name>
</gene>
<keyword evidence="4" id="KW-0175">Coiled coil</keyword>
<accession>A4BD76</accession>
<protein>
    <recommendedName>
        <fullName evidence="2">diguanylate cyclase</fullName>
        <ecNumber evidence="2">2.7.7.65</ecNumber>
    </recommendedName>
</protein>
<evidence type="ECO:0000256" key="1">
    <source>
        <dbReference type="ARBA" id="ARBA00001946"/>
    </source>
</evidence>
<evidence type="ECO:0000256" key="3">
    <source>
        <dbReference type="ARBA" id="ARBA00034247"/>
    </source>
</evidence>
<dbReference type="InterPro" id="IPR050469">
    <property type="entry name" value="Diguanylate_Cyclase"/>
</dbReference>
<dbReference type="FunFam" id="3.30.70.270:FF:000001">
    <property type="entry name" value="Diguanylate cyclase domain protein"/>
    <property type="match status" value="1"/>
</dbReference>
<dbReference type="SUPFAM" id="SSF55073">
    <property type="entry name" value="Nucleotide cyclase"/>
    <property type="match status" value="1"/>
</dbReference>
<dbReference type="GO" id="GO:0052621">
    <property type="term" value="F:diguanylate cyclase activity"/>
    <property type="evidence" value="ECO:0007669"/>
    <property type="project" value="UniProtKB-EC"/>
</dbReference>
<dbReference type="OrthoDB" id="9812260at2"/>
<dbReference type="RefSeq" id="WP_008048296.1">
    <property type="nucleotide sequence ID" value="NZ_CH724155.1"/>
</dbReference>
<dbReference type="InterPro" id="IPR043128">
    <property type="entry name" value="Rev_trsase/Diguanyl_cyclase"/>
</dbReference>
<comment type="cofactor">
    <cofactor evidence="1">
        <name>Mg(2+)</name>
        <dbReference type="ChEBI" id="CHEBI:18420"/>
    </cofactor>
</comment>
<comment type="catalytic activity">
    <reaction evidence="3">
        <text>2 GTP = 3',3'-c-di-GMP + 2 diphosphate</text>
        <dbReference type="Rhea" id="RHEA:24898"/>
        <dbReference type="ChEBI" id="CHEBI:33019"/>
        <dbReference type="ChEBI" id="CHEBI:37565"/>
        <dbReference type="ChEBI" id="CHEBI:58805"/>
        <dbReference type="EC" id="2.7.7.65"/>
    </reaction>
</comment>
<dbReference type="SMART" id="SM00267">
    <property type="entry name" value="GGDEF"/>
    <property type="match status" value="1"/>
</dbReference>
<evidence type="ECO:0000259" key="5">
    <source>
        <dbReference type="PROSITE" id="PS50887"/>
    </source>
</evidence>